<organism evidence="1 2">
    <name type="scientific">Halteria grandinella</name>
    <dbReference type="NCBI Taxonomy" id="5974"/>
    <lineage>
        <taxon>Eukaryota</taxon>
        <taxon>Sar</taxon>
        <taxon>Alveolata</taxon>
        <taxon>Ciliophora</taxon>
        <taxon>Intramacronucleata</taxon>
        <taxon>Spirotrichea</taxon>
        <taxon>Stichotrichia</taxon>
        <taxon>Sporadotrichida</taxon>
        <taxon>Halteriidae</taxon>
        <taxon>Halteria</taxon>
    </lineage>
</organism>
<dbReference type="EMBL" id="RRYP01003072">
    <property type="protein sequence ID" value="TNV84175.1"/>
    <property type="molecule type" value="Genomic_DNA"/>
</dbReference>
<protein>
    <submittedName>
        <fullName evidence="1">Uncharacterized protein</fullName>
    </submittedName>
</protein>
<reference evidence="1" key="1">
    <citation type="submission" date="2019-06" db="EMBL/GenBank/DDBJ databases">
        <authorList>
            <person name="Zheng W."/>
        </authorList>
    </citation>
    <scope>NUCLEOTIDE SEQUENCE</scope>
    <source>
        <strain evidence="1">QDHG01</strain>
    </source>
</reference>
<gene>
    <name evidence="1" type="ORF">FGO68_gene6069</name>
</gene>
<dbReference type="AlphaFoldDB" id="A0A8J8P1I3"/>
<evidence type="ECO:0000313" key="2">
    <source>
        <dbReference type="Proteomes" id="UP000785679"/>
    </source>
</evidence>
<dbReference type="Proteomes" id="UP000785679">
    <property type="component" value="Unassembled WGS sequence"/>
</dbReference>
<keyword evidence="2" id="KW-1185">Reference proteome</keyword>
<proteinExistence type="predicted"/>
<comment type="caution">
    <text evidence="1">The sequence shown here is derived from an EMBL/GenBank/DDBJ whole genome shotgun (WGS) entry which is preliminary data.</text>
</comment>
<evidence type="ECO:0000313" key="1">
    <source>
        <dbReference type="EMBL" id="TNV84175.1"/>
    </source>
</evidence>
<sequence length="67" mass="8013">MNLRYCIIKGNMRKKKPVDACKRTLRNRIHSIDIKRDSFENSSAFILRVSFKKMIDRRITNHLSFLS</sequence>
<name>A0A8J8P1I3_HALGN</name>
<accession>A0A8J8P1I3</accession>